<organism evidence="3 4">
    <name type="scientific">Pseudoalteromonas fenneropenaei</name>
    <dbReference type="NCBI Taxonomy" id="1737459"/>
    <lineage>
        <taxon>Bacteria</taxon>
        <taxon>Pseudomonadati</taxon>
        <taxon>Pseudomonadota</taxon>
        <taxon>Gammaproteobacteria</taxon>
        <taxon>Alteromonadales</taxon>
        <taxon>Pseudoalteromonadaceae</taxon>
        <taxon>Pseudoalteromonas</taxon>
    </lineage>
</organism>
<dbReference type="PROSITE" id="PS51257">
    <property type="entry name" value="PROKAR_LIPOPROTEIN"/>
    <property type="match status" value="1"/>
</dbReference>
<evidence type="ECO:0000313" key="3">
    <source>
        <dbReference type="EMBL" id="MFC3032548.1"/>
    </source>
</evidence>
<dbReference type="EMBL" id="JBHRSD010000014">
    <property type="protein sequence ID" value="MFC3032548.1"/>
    <property type="molecule type" value="Genomic_DNA"/>
</dbReference>
<dbReference type="RefSeq" id="WP_377123163.1">
    <property type="nucleotide sequence ID" value="NZ_JBHRSD010000014.1"/>
</dbReference>
<protein>
    <recommendedName>
        <fullName evidence="5">Lipoprotein</fullName>
    </recommendedName>
</protein>
<keyword evidence="2" id="KW-0732">Signal</keyword>
<evidence type="ECO:0000256" key="2">
    <source>
        <dbReference type="SAM" id="SignalP"/>
    </source>
</evidence>
<feature type="signal peptide" evidence="2">
    <location>
        <begin position="1"/>
        <end position="19"/>
    </location>
</feature>
<sequence>MKLSGLFKVSLVTTALLLAGCGGDINVTPTVNDNSTTTDNSVNNSNNTSNNGGDQTAEVKCASYTSDAGSVEGVFDGKDCLYNDSFASKNISITSNITFEELPNGGVHLFADALMIGADGDTTQGFEVPAQGATMTVKPGATLAFSSGEAIIRIARGSKIQAVGTAAKPITFTSSKAFARFDDEGKGPLYADWGGIIINGKGITDQCTDAQRAAATCNVPSEGITSYFGGKDNADSSGSIKYAKIWYAGSGPRVGGEGDDLNSLTLNAVGSGSSFDYIHIHQGFDDGIEIFGGATTLKHIVVTDTQDDSFDFDAGWQGKAQFLFIKHGTVTTREGETVYMGNGGFEADGVKGASTPEVAPSNPTIANVTVITTDGLSVRDTDPSTGFKFDDEFNAHFYNVLVLKPAATQTSCVHFSSDGEKQADKIVFNNSVMACAKEFDDADGTFNSGKEPSSLTGVAKTAWFDNSGANARVGENAVLLADNGFATATGSADLTVTANNLSSLDSSFFDSVNYVGAVSDQDTSSNWYKWVETALTAASQD</sequence>
<evidence type="ECO:0000256" key="1">
    <source>
        <dbReference type="SAM" id="MobiDB-lite"/>
    </source>
</evidence>
<dbReference type="Proteomes" id="UP001595453">
    <property type="component" value="Unassembled WGS sequence"/>
</dbReference>
<proteinExistence type="predicted"/>
<evidence type="ECO:0000313" key="4">
    <source>
        <dbReference type="Proteomes" id="UP001595453"/>
    </source>
</evidence>
<feature type="chain" id="PRO_5046909512" description="Lipoprotein" evidence="2">
    <location>
        <begin position="20"/>
        <end position="541"/>
    </location>
</feature>
<accession>A0ABV7CIV0</accession>
<evidence type="ECO:0008006" key="5">
    <source>
        <dbReference type="Google" id="ProtNLM"/>
    </source>
</evidence>
<feature type="region of interest" description="Disordered" evidence="1">
    <location>
        <begin position="32"/>
        <end position="55"/>
    </location>
</feature>
<dbReference type="PANTHER" id="PTHR41339">
    <property type="entry name" value="LIPL48"/>
    <property type="match status" value="1"/>
</dbReference>
<dbReference type="PANTHER" id="PTHR41339:SF1">
    <property type="entry name" value="SECRETED PROTEIN"/>
    <property type="match status" value="1"/>
</dbReference>
<gene>
    <name evidence="3" type="ORF">ACFOEE_08460</name>
</gene>
<comment type="caution">
    <text evidence="3">The sequence shown here is derived from an EMBL/GenBank/DDBJ whole genome shotgun (WGS) entry which is preliminary data.</text>
</comment>
<keyword evidence="4" id="KW-1185">Reference proteome</keyword>
<feature type="compositionally biased region" description="Low complexity" evidence="1">
    <location>
        <begin position="32"/>
        <end position="51"/>
    </location>
</feature>
<reference evidence="4" key="1">
    <citation type="journal article" date="2019" name="Int. J. Syst. Evol. Microbiol.">
        <title>The Global Catalogue of Microorganisms (GCM) 10K type strain sequencing project: providing services to taxonomists for standard genome sequencing and annotation.</title>
        <authorList>
            <consortium name="The Broad Institute Genomics Platform"/>
            <consortium name="The Broad Institute Genome Sequencing Center for Infectious Disease"/>
            <person name="Wu L."/>
            <person name="Ma J."/>
        </authorList>
    </citation>
    <scope>NUCLEOTIDE SEQUENCE [LARGE SCALE GENOMIC DNA]</scope>
    <source>
        <strain evidence="4">KCTC 42730</strain>
    </source>
</reference>
<name>A0ABV7CIV0_9GAMM</name>